<evidence type="ECO:0000313" key="1">
    <source>
        <dbReference type="EMBL" id="SUP61456.1"/>
    </source>
</evidence>
<sequence length="86" mass="9934">MVELDLTIAQQAAVFEQDIKKSRFILNIARVANEEEAQTFINDIKSRNVRQTTMFGRMYLAKKTKCNGILMMANPLVQQGYQCLKY</sequence>
<evidence type="ECO:0000313" key="2">
    <source>
        <dbReference type="Proteomes" id="UP000254621"/>
    </source>
</evidence>
<proteinExistence type="predicted"/>
<dbReference type="Gene3D" id="3.30.230.30">
    <property type="entry name" value="Impact, N-terminal domain"/>
    <property type="match status" value="1"/>
</dbReference>
<protein>
    <submittedName>
        <fullName evidence="1">Uncharacterized protein, YigZ family</fullName>
    </submittedName>
</protein>
<reference evidence="1 2" key="1">
    <citation type="submission" date="2018-06" db="EMBL/GenBank/DDBJ databases">
        <authorList>
            <consortium name="Pathogen Informatics"/>
            <person name="Doyle S."/>
        </authorList>
    </citation>
    <scope>NUCLEOTIDE SEQUENCE [LARGE SCALE GENOMIC DNA]</scope>
    <source>
        <strain evidence="1 2">NCTC13645</strain>
    </source>
</reference>
<dbReference type="InterPro" id="IPR036956">
    <property type="entry name" value="Impact_N_sf"/>
</dbReference>
<organism evidence="1 2">
    <name type="scientific">Weissella viridescens</name>
    <name type="common">Lactobacillus viridescens</name>
    <dbReference type="NCBI Taxonomy" id="1629"/>
    <lineage>
        <taxon>Bacteria</taxon>
        <taxon>Bacillati</taxon>
        <taxon>Bacillota</taxon>
        <taxon>Bacilli</taxon>
        <taxon>Lactobacillales</taxon>
        <taxon>Lactobacillaceae</taxon>
        <taxon>Weissella</taxon>
    </lineage>
</organism>
<name>A0A380P8D0_WEIVI</name>
<gene>
    <name evidence="1" type="ORF">NCTC13645_02612</name>
</gene>
<accession>A0A380P8D0</accession>
<dbReference type="Proteomes" id="UP000254621">
    <property type="component" value="Unassembled WGS sequence"/>
</dbReference>
<dbReference type="AlphaFoldDB" id="A0A380P8D0"/>
<dbReference type="EMBL" id="UHIV01000007">
    <property type="protein sequence ID" value="SUP61456.1"/>
    <property type="molecule type" value="Genomic_DNA"/>
</dbReference>